<feature type="transmembrane region" description="Helical" evidence="1">
    <location>
        <begin position="28"/>
        <end position="49"/>
    </location>
</feature>
<accession>A0A1C1Z1L4</accession>
<keyword evidence="1" id="KW-1133">Transmembrane helix</keyword>
<keyword evidence="3" id="KW-1185">Reference proteome</keyword>
<proteinExistence type="predicted"/>
<dbReference type="Proteomes" id="UP000094795">
    <property type="component" value="Unassembled WGS sequence"/>
</dbReference>
<dbReference type="OrthoDB" id="7869382at2"/>
<evidence type="ECO:0000256" key="1">
    <source>
        <dbReference type="SAM" id="Phobius"/>
    </source>
</evidence>
<organism evidence="2 3">
    <name type="scientific">Hoeflea olei</name>
    <dbReference type="NCBI Taxonomy" id="1480615"/>
    <lineage>
        <taxon>Bacteria</taxon>
        <taxon>Pseudomonadati</taxon>
        <taxon>Pseudomonadota</taxon>
        <taxon>Alphaproteobacteria</taxon>
        <taxon>Hyphomicrobiales</taxon>
        <taxon>Rhizobiaceae</taxon>
        <taxon>Hoeflea</taxon>
    </lineage>
</organism>
<keyword evidence="1" id="KW-0472">Membrane</keyword>
<dbReference type="EMBL" id="LQZT01000001">
    <property type="protein sequence ID" value="OCW59642.1"/>
    <property type="molecule type" value="Genomic_DNA"/>
</dbReference>
<evidence type="ECO:0008006" key="4">
    <source>
        <dbReference type="Google" id="ProtNLM"/>
    </source>
</evidence>
<dbReference type="RefSeq" id="WP_066174758.1">
    <property type="nucleotide sequence ID" value="NZ_LQZT01000001.1"/>
</dbReference>
<sequence length="131" mass="13804">MSKTTDDDLNEKPLDPEMEKVRRKMVRLLIVSIGVMFVGLMAVLGAIVYKFTQADAGPGSGGLVAGAPLEVPSDAPLEAVAALPQGFEVDSVSLDGARIGFFGRAADGSRRLMIFDLSVGRIVGDVVVISR</sequence>
<dbReference type="STRING" id="1480615.AWJ14_09510"/>
<comment type="caution">
    <text evidence="2">The sequence shown here is derived from an EMBL/GenBank/DDBJ whole genome shotgun (WGS) entry which is preliminary data.</text>
</comment>
<keyword evidence="1" id="KW-0812">Transmembrane</keyword>
<name>A0A1C1Z1L4_9HYPH</name>
<evidence type="ECO:0000313" key="2">
    <source>
        <dbReference type="EMBL" id="OCW59642.1"/>
    </source>
</evidence>
<evidence type="ECO:0000313" key="3">
    <source>
        <dbReference type="Proteomes" id="UP000094795"/>
    </source>
</evidence>
<dbReference type="AlphaFoldDB" id="A0A1C1Z1L4"/>
<gene>
    <name evidence="2" type="ORF">AWJ14_09510</name>
</gene>
<reference evidence="2 3" key="1">
    <citation type="submission" date="2015-12" db="EMBL/GenBank/DDBJ databases">
        <authorList>
            <person name="Shamseldin A."/>
            <person name="Moawad H."/>
            <person name="Abd El-Rahim W.M."/>
            <person name="Sadowsky M.J."/>
        </authorList>
    </citation>
    <scope>NUCLEOTIDE SEQUENCE [LARGE SCALE GENOMIC DNA]</scope>
    <source>
        <strain evidence="2 3">JC234</strain>
    </source>
</reference>
<protein>
    <recommendedName>
        <fullName evidence="4">Fimbrial protein</fullName>
    </recommendedName>
</protein>